<dbReference type="NCBIfam" id="TIGR00009">
    <property type="entry name" value="L28"/>
    <property type="match status" value="1"/>
</dbReference>
<dbReference type="InterPro" id="IPR037147">
    <property type="entry name" value="Ribosomal_bL28_sf"/>
</dbReference>
<dbReference type="GO" id="GO:1990904">
    <property type="term" value="C:ribonucleoprotein complex"/>
    <property type="evidence" value="ECO:0007669"/>
    <property type="project" value="UniProtKB-KW"/>
</dbReference>
<dbReference type="Proteomes" id="UP000683507">
    <property type="component" value="Chromosome"/>
</dbReference>
<dbReference type="GO" id="GO:0006412">
    <property type="term" value="P:translation"/>
    <property type="evidence" value="ECO:0007669"/>
    <property type="project" value="UniProtKB-UniRule"/>
</dbReference>
<keyword evidence="3 5" id="KW-0687">Ribonucleoprotein</keyword>
<evidence type="ECO:0000256" key="1">
    <source>
        <dbReference type="ARBA" id="ARBA00008760"/>
    </source>
</evidence>
<evidence type="ECO:0000313" key="6">
    <source>
        <dbReference type="EMBL" id="CAG5083530.1"/>
    </source>
</evidence>
<dbReference type="KEGG" id="ptan:CRYO30217_02223"/>
<dbReference type="EMBL" id="OU015584">
    <property type="protein sequence ID" value="CAG5083530.1"/>
    <property type="molecule type" value="Genomic_DNA"/>
</dbReference>
<sequence>MARVCQVTGKKVITGNHVSHSNRKTKRKFHPNLLTKRFFVPETGEYVTLKVSAAGLRIINKKGISAVLKDLKA</sequence>
<evidence type="ECO:0000313" key="7">
    <source>
        <dbReference type="Proteomes" id="UP000683507"/>
    </source>
</evidence>
<dbReference type="GO" id="GO:0003735">
    <property type="term" value="F:structural constituent of ribosome"/>
    <property type="evidence" value="ECO:0007669"/>
    <property type="project" value="InterPro"/>
</dbReference>
<dbReference type="InterPro" id="IPR034704">
    <property type="entry name" value="Ribosomal_bL28/bL31-like_sf"/>
</dbReference>
<keyword evidence="2 5" id="KW-0689">Ribosomal protein</keyword>
<name>A0A916NCP0_9FLAO</name>
<dbReference type="PANTHER" id="PTHR13528">
    <property type="entry name" value="39S RIBOSOMAL PROTEIN L28, MITOCHONDRIAL"/>
    <property type="match status" value="1"/>
</dbReference>
<dbReference type="InterPro" id="IPR026569">
    <property type="entry name" value="Ribosomal_bL28"/>
</dbReference>
<comment type="similarity">
    <text evidence="1 5">Belongs to the bacterial ribosomal protein bL28 family.</text>
</comment>
<evidence type="ECO:0000256" key="3">
    <source>
        <dbReference type="ARBA" id="ARBA00023274"/>
    </source>
</evidence>
<keyword evidence="7" id="KW-1185">Reference proteome</keyword>
<dbReference type="SUPFAM" id="SSF143800">
    <property type="entry name" value="L28p-like"/>
    <property type="match status" value="1"/>
</dbReference>
<dbReference type="AlphaFoldDB" id="A0A916NCP0"/>
<dbReference type="Pfam" id="PF00830">
    <property type="entry name" value="Ribosomal_L28"/>
    <property type="match status" value="1"/>
</dbReference>
<evidence type="ECO:0000256" key="5">
    <source>
        <dbReference type="HAMAP-Rule" id="MF_00373"/>
    </source>
</evidence>
<dbReference type="InterPro" id="IPR001383">
    <property type="entry name" value="Ribosomal_bL28_bact-type"/>
</dbReference>
<dbReference type="PANTHER" id="PTHR13528:SF2">
    <property type="entry name" value="LARGE RIBOSOMAL SUBUNIT PROTEIN BL28M"/>
    <property type="match status" value="1"/>
</dbReference>
<accession>A0A916NCP0</accession>
<evidence type="ECO:0000256" key="4">
    <source>
        <dbReference type="ARBA" id="ARBA00035174"/>
    </source>
</evidence>
<dbReference type="Gene3D" id="2.30.170.40">
    <property type="entry name" value="Ribosomal protein L28/L24"/>
    <property type="match status" value="1"/>
</dbReference>
<dbReference type="GO" id="GO:0005840">
    <property type="term" value="C:ribosome"/>
    <property type="evidence" value="ECO:0007669"/>
    <property type="project" value="UniProtKB-KW"/>
</dbReference>
<reference evidence="6" key="1">
    <citation type="submission" date="2021-04" db="EMBL/GenBank/DDBJ databases">
        <authorList>
            <person name="Rodrigo-Torres L."/>
            <person name="Arahal R. D."/>
            <person name="Lucena T."/>
        </authorList>
    </citation>
    <scope>NUCLEOTIDE SEQUENCE</scope>
    <source>
        <strain evidence="6">AS29M-1</strain>
    </source>
</reference>
<evidence type="ECO:0000256" key="2">
    <source>
        <dbReference type="ARBA" id="ARBA00022980"/>
    </source>
</evidence>
<protein>
    <recommendedName>
        <fullName evidence="4 5">Large ribosomal subunit protein bL28</fullName>
    </recommendedName>
</protein>
<proteinExistence type="inferred from homology"/>
<dbReference type="HAMAP" id="MF_00373">
    <property type="entry name" value="Ribosomal_bL28"/>
    <property type="match status" value="1"/>
</dbReference>
<gene>
    <name evidence="5 6" type="primary">rpmB</name>
    <name evidence="6" type="ORF">CRYO30217_02223</name>
</gene>
<dbReference type="RefSeq" id="WP_258542454.1">
    <property type="nucleotide sequence ID" value="NZ_OU015584.1"/>
</dbReference>
<organism evidence="6 7">
    <name type="scientific">Parvicella tangerina</name>
    <dbReference type="NCBI Taxonomy" id="2829795"/>
    <lineage>
        <taxon>Bacteria</taxon>
        <taxon>Pseudomonadati</taxon>
        <taxon>Bacteroidota</taxon>
        <taxon>Flavobacteriia</taxon>
        <taxon>Flavobacteriales</taxon>
        <taxon>Parvicellaceae</taxon>
        <taxon>Parvicella</taxon>
    </lineage>
</organism>
<dbReference type="FunFam" id="2.30.170.40:FF:000001">
    <property type="entry name" value="50S ribosomal protein L28"/>
    <property type="match status" value="1"/>
</dbReference>